<evidence type="ECO:0000256" key="2">
    <source>
        <dbReference type="SAM" id="SignalP"/>
    </source>
</evidence>
<sequence length="141" mass="15393">MTVTASLSPRALVRPALLALLACAAGGAGAWQAKPSRPAAVTIVPPASPTTYQQTSRQQQLRDQMQKNQLEEQLRQQRADTAKRPSASNAAQQRLLDQADRAQRDRYRVRQQDAMDRYQDAVAPQVVPPPGRRADSGHDGG</sequence>
<feature type="compositionally biased region" description="Low complexity" evidence="1">
    <location>
        <begin position="53"/>
        <end position="68"/>
    </location>
</feature>
<dbReference type="Proteomes" id="UP000245812">
    <property type="component" value="Unassembled WGS sequence"/>
</dbReference>
<comment type="caution">
    <text evidence="3">The sequence shown here is derived from an EMBL/GenBank/DDBJ whole genome shotgun (WGS) entry which is preliminary data.</text>
</comment>
<keyword evidence="2" id="KW-0732">Signal</keyword>
<accession>A0A316HYQ0</accession>
<dbReference type="AlphaFoldDB" id="A0A316HYQ0"/>
<reference evidence="3 4" key="1">
    <citation type="submission" date="2018-05" db="EMBL/GenBank/DDBJ databases">
        <title>Genomic Encyclopedia of Type Strains, Phase IV (KMG-IV): sequencing the most valuable type-strain genomes for metagenomic binning, comparative biology and taxonomic classification.</title>
        <authorList>
            <person name="Goeker M."/>
        </authorList>
    </citation>
    <scope>NUCLEOTIDE SEQUENCE [LARGE SCALE GENOMIC DNA]</scope>
    <source>
        <strain evidence="3 4">DSM 14263</strain>
    </source>
</reference>
<feature type="region of interest" description="Disordered" evidence="1">
    <location>
        <begin position="41"/>
        <end position="141"/>
    </location>
</feature>
<feature type="compositionally biased region" description="Basic and acidic residues" evidence="1">
    <location>
        <begin position="97"/>
        <end position="119"/>
    </location>
</feature>
<feature type="signal peptide" evidence="2">
    <location>
        <begin position="1"/>
        <end position="24"/>
    </location>
</feature>
<name>A0A316HYQ0_9GAMM</name>
<dbReference type="RefSeq" id="WP_139942887.1">
    <property type="nucleotide sequence ID" value="NZ_MSZV01000052.1"/>
</dbReference>
<gene>
    <name evidence="3" type="ORF">C7456_10966</name>
</gene>
<evidence type="ECO:0000313" key="4">
    <source>
        <dbReference type="Proteomes" id="UP000245812"/>
    </source>
</evidence>
<protein>
    <submittedName>
        <fullName evidence="3">Uncharacterized protein</fullName>
    </submittedName>
</protein>
<proteinExistence type="predicted"/>
<feature type="compositionally biased region" description="Basic and acidic residues" evidence="1">
    <location>
        <begin position="69"/>
        <end position="83"/>
    </location>
</feature>
<feature type="chain" id="PRO_5016425213" evidence="2">
    <location>
        <begin position="25"/>
        <end position="141"/>
    </location>
</feature>
<evidence type="ECO:0000256" key="1">
    <source>
        <dbReference type="SAM" id="MobiDB-lite"/>
    </source>
</evidence>
<dbReference type="EMBL" id="QGHC01000009">
    <property type="protein sequence ID" value="PWK85292.1"/>
    <property type="molecule type" value="Genomic_DNA"/>
</dbReference>
<keyword evidence="4" id="KW-1185">Reference proteome</keyword>
<feature type="compositionally biased region" description="Basic and acidic residues" evidence="1">
    <location>
        <begin position="132"/>
        <end position="141"/>
    </location>
</feature>
<organism evidence="3 4">
    <name type="scientific">Fulvimonas soli</name>
    <dbReference type="NCBI Taxonomy" id="155197"/>
    <lineage>
        <taxon>Bacteria</taxon>
        <taxon>Pseudomonadati</taxon>
        <taxon>Pseudomonadota</taxon>
        <taxon>Gammaproteobacteria</taxon>
        <taxon>Lysobacterales</taxon>
        <taxon>Rhodanobacteraceae</taxon>
        <taxon>Fulvimonas</taxon>
    </lineage>
</organism>
<evidence type="ECO:0000313" key="3">
    <source>
        <dbReference type="EMBL" id="PWK85292.1"/>
    </source>
</evidence>